<keyword evidence="4 6" id="KW-1133">Transmembrane helix</keyword>
<dbReference type="Proteomes" id="UP000016843">
    <property type="component" value="Unassembled WGS sequence"/>
</dbReference>
<dbReference type="GO" id="GO:0022857">
    <property type="term" value="F:transmembrane transporter activity"/>
    <property type="evidence" value="ECO:0007669"/>
    <property type="project" value="InterPro"/>
</dbReference>
<evidence type="ECO:0000256" key="4">
    <source>
        <dbReference type="ARBA" id="ARBA00022989"/>
    </source>
</evidence>
<name>U5BVY1_9BACT</name>
<feature type="transmembrane region" description="Helical" evidence="6">
    <location>
        <begin position="290"/>
        <end position="311"/>
    </location>
</feature>
<dbReference type="PANTHER" id="PTHR42770">
    <property type="entry name" value="AMINO ACID TRANSPORTER-RELATED"/>
    <property type="match status" value="1"/>
</dbReference>
<dbReference type="GO" id="GO:0005886">
    <property type="term" value="C:plasma membrane"/>
    <property type="evidence" value="ECO:0007669"/>
    <property type="project" value="UniProtKB-SubCell"/>
</dbReference>
<feature type="transmembrane region" description="Helical" evidence="6">
    <location>
        <begin position="372"/>
        <end position="392"/>
    </location>
</feature>
<evidence type="ECO:0000256" key="6">
    <source>
        <dbReference type="SAM" id="Phobius"/>
    </source>
</evidence>
<evidence type="ECO:0000313" key="8">
    <source>
        <dbReference type="Proteomes" id="UP000016843"/>
    </source>
</evidence>
<feature type="transmembrane region" description="Helical" evidence="6">
    <location>
        <begin position="65"/>
        <end position="86"/>
    </location>
</feature>
<keyword evidence="5 6" id="KW-0472">Membrane</keyword>
<evidence type="ECO:0000256" key="3">
    <source>
        <dbReference type="ARBA" id="ARBA00022692"/>
    </source>
</evidence>
<accession>U5BVY1</accession>
<dbReference type="InterPro" id="IPR050367">
    <property type="entry name" value="APC_superfamily"/>
</dbReference>
<gene>
    <name evidence="7" type="ORF">P872_08575</name>
</gene>
<feature type="transmembrane region" description="Helical" evidence="6">
    <location>
        <begin position="98"/>
        <end position="121"/>
    </location>
</feature>
<evidence type="ECO:0008006" key="9">
    <source>
        <dbReference type="Google" id="ProtNLM"/>
    </source>
</evidence>
<feature type="transmembrane region" description="Helical" evidence="6">
    <location>
        <begin position="248"/>
        <end position="270"/>
    </location>
</feature>
<dbReference type="Pfam" id="PF13520">
    <property type="entry name" value="AA_permease_2"/>
    <property type="match status" value="1"/>
</dbReference>
<reference evidence="7 8" key="1">
    <citation type="journal article" date="2013" name="Genome Announc.">
        <title>Draft Genome Sequence of the Psychrophilic and Alkaliphilic Rhodonellum psychrophilum Strain GCM71T.</title>
        <authorList>
            <person name="Hauptmann A.L."/>
            <person name="Glaring M.A."/>
            <person name="Hallin P.F."/>
            <person name="Prieme A."/>
            <person name="Stougaard P."/>
        </authorList>
    </citation>
    <scope>NUCLEOTIDE SEQUENCE [LARGE SCALE GENOMIC DNA]</scope>
    <source>
        <strain evidence="7 8">GCM71</strain>
    </source>
</reference>
<feature type="transmembrane region" description="Helical" evidence="6">
    <location>
        <begin position="404"/>
        <end position="422"/>
    </location>
</feature>
<keyword evidence="8" id="KW-1185">Reference proteome</keyword>
<comment type="caution">
    <text evidence="7">The sequence shown here is derived from an EMBL/GenBank/DDBJ whole genome shotgun (WGS) entry which is preliminary data.</text>
</comment>
<evidence type="ECO:0000313" key="7">
    <source>
        <dbReference type="EMBL" id="ERM82023.1"/>
    </source>
</evidence>
<feature type="transmembrane region" description="Helical" evidence="6">
    <location>
        <begin position="34"/>
        <end position="59"/>
    </location>
</feature>
<protein>
    <recommendedName>
        <fullName evidence="9">Amino acid permease</fullName>
    </recommendedName>
</protein>
<comment type="subcellular location">
    <subcellularLocation>
        <location evidence="1">Cell membrane</location>
        <topology evidence="1">Multi-pass membrane protein</topology>
    </subcellularLocation>
</comment>
<proteinExistence type="predicted"/>
<feature type="transmembrane region" description="Helical" evidence="6">
    <location>
        <begin position="151"/>
        <end position="169"/>
    </location>
</feature>
<dbReference type="AlphaFoldDB" id="U5BVY1"/>
<dbReference type="EMBL" id="AWXR01000034">
    <property type="protein sequence ID" value="ERM82023.1"/>
    <property type="molecule type" value="Genomic_DNA"/>
</dbReference>
<feature type="transmembrane region" description="Helical" evidence="6">
    <location>
        <begin position="348"/>
        <end position="366"/>
    </location>
</feature>
<feature type="transmembrane region" description="Helical" evidence="6">
    <location>
        <begin position="428"/>
        <end position="447"/>
    </location>
</feature>
<evidence type="ECO:0000256" key="2">
    <source>
        <dbReference type="ARBA" id="ARBA00022475"/>
    </source>
</evidence>
<sequence>MVEIRISNDFYFPLHFQKEDPSMAQVNEGLKREVGVWGISANIVNIIVGAGIFVLPAIVAETMGASGVIAYLFCGFLIALVMLCFAEAGSKVTHSGGGYAYVETAFGPYPGFLASIFMMMGSIFSDAAVSNALVEILALAFPIFKNQTVRLIFLFLIFSGLAMVNVIGVKQGIGLVKINTIAKLTPLLFLIVIGWKDASMANLYWESTPTLQQFGEASLILFFAFQGGDAGLTIGGEIKNPQKTVPRAIFIGISSVLFLYIMIQAVSQGVLGAELPNFKEAPLAETAKIVFGPVGYTLLFIGAGISMFGMLSGEILNNPRVIFAMARDGVIPFGKLASIHHRFKTPHLAIFLYAGLGFTLAAIGGFRQLAIIASASMLLVYFGVSLSVIKLRQMKETRPEEFKIPLGYTVPLLSAGIILYFLSNLSGVEIQGTLILIGVLTMIYFLMRFFRKGKIRF</sequence>
<evidence type="ECO:0000256" key="5">
    <source>
        <dbReference type="ARBA" id="ARBA00023136"/>
    </source>
</evidence>
<dbReference type="InterPro" id="IPR002293">
    <property type="entry name" value="AA/rel_permease1"/>
</dbReference>
<dbReference type="Gene3D" id="1.20.1740.10">
    <property type="entry name" value="Amino acid/polyamine transporter I"/>
    <property type="match status" value="1"/>
</dbReference>
<dbReference type="PIRSF" id="PIRSF006060">
    <property type="entry name" value="AA_transporter"/>
    <property type="match status" value="1"/>
</dbReference>
<dbReference type="PANTHER" id="PTHR42770:SF7">
    <property type="entry name" value="MEMBRANE PROTEIN"/>
    <property type="match status" value="1"/>
</dbReference>
<keyword evidence="3 6" id="KW-0812">Transmembrane</keyword>
<keyword evidence="2" id="KW-1003">Cell membrane</keyword>
<feature type="transmembrane region" description="Helical" evidence="6">
    <location>
        <begin position="175"/>
        <end position="195"/>
    </location>
</feature>
<organism evidence="7 8">
    <name type="scientific">Rhodonellum psychrophilum GCM71 = DSM 17998</name>
    <dbReference type="NCBI Taxonomy" id="1123057"/>
    <lineage>
        <taxon>Bacteria</taxon>
        <taxon>Pseudomonadati</taxon>
        <taxon>Bacteroidota</taxon>
        <taxon>Cytophagia</taxon>
        <taxon>Cytophagales</taxon>
        <taxon>Cytophagaceae</taxon>
        <taxon>Rhodonellum</taxon>
    </lineage>
</organism>
<dbReference type="PATRIC" id="fig|1123057.7.peg.3037"/>
<feature type="transmembrane region" description="Helical" evidence="6">
    <location>
        <begin position="127"/>
        <end position="144"/>
    </location>
</feature>
<evidence type="ECO:0000256" key="1">
    <source>
        <dbReference type="ARBA" id="ARBA00004651"/>
    </source>
</evidence>
<dbReference type="eggNOG" id="COG0531">
    <property type="taxonomic scope" value="Bacteria"/>
</dbReference>